<evidence type="ECO:0000256" key="1">
    <source>
        <dbReference type="ARBA" id="ARBA00000085"/>
    </source>
</evidence>
<evidence type="ECO:0000313" key="18">
    <source>
        <dbReference type="Proteomes" id="UP000471152"/>
    </source>
</evidence>
<dbReference type="RefSeq" id="WP_163609734.1">
    <property type="nucleotide sequence ID" value="NZ_JAAGWB010000012.1"/>
</dbReference>
<dbReference type="PROSITE" id="PS50109">
    <property type="entry name" value="HIS_KIN"/>
    <property type="match status" value="1"/>
</dbReference>
<name>A0A6P0H767_9ACTN</name>
<feature type="compositionally biased region" description="Basic and acidic residues" evidence="13">
    <location>
        <begin position="32"/>
        <end position="49"/>
    </location>
</feature>
<feature type="region of interest" description="Disordered" evidence="13">
    <location>
        <begin position="388"/>
        <end position="436"/>
    </location>
</feature>
<reference evidence="16 18" key="2">
    <citation type="submission" date="2020-02" db="EMBL/GenBank/DDBJ databases">
        <title>The WGS of Modestobacter muralis DSM 100205.</title>
        <authorList>
            <person name="Jiang Z."/>
        </authorList>
    </citation>
    <scope>NUCLEOTIDE SEQUENCE [LARGE SCALE GENOMIC DNA]</scope>
    <source>
        <strain evidence="16 18">DSM 100205</strain>
    </source>
</reference>
<evidence type="ECO:0000256" key="6">
    <source>
        <dbReference type="ARBA" id="ARBA00022679"/>
    </source>
</evidence>
<evidence type="ECO:0000256" key="11">
    <source>
        <dbReference type="ARBA" id="ARBA00023136"/>
    </source>
</evidence>
<dbReference type="CDD" id="cd00075">
    <property type="entry name" value="HATPase"/>
    <property type="match status" value="1"/>
</dbReference>
<proteinExistence type="predicted"/>
<dbReference type="Proteomes" id="UP000468828">
    <property type="component" value="Unassembled WGS sequence"/>
</dbReference>
<evidence type="ECO:0000256" key="7">
    <source>
        <dbReference type="ARBA" id="ARBA00022741"/>
    </source>
</evidence>
<dbReference type="PANTHER" id="PTHR45453:SF1">
    <property type="entry name" value="PHOSPHATE REGULON SENSOR PROTEIN PHOR"/>
    <property type="match status" value="1"/>
</dbReference>
<gene>
    <name evidence="16" type="ORF">G3R41_03655</name>
    <name evidence="15" type="ORF">GCU67_03655</name>
</gene>
<dbReference type="InterPro" id="IPR003594">
    <property type="entry name" value="HATPase_dom"/>
</dbReference>
<dbReference type="InterPro" id="IPR050351">
    <property type="entry name" value="BphY/WalK/GraS-like"/>
</dbReference>
<dbReference type="Gene3D" id="3.30.565.10">
    <property type="entry name" value="Histidine kinase-like ATPase, C-terminal domain"/>
    <property type="match status" value="1"/>
</dbReference>
<evidence type="ECO:0000256" key="9">
    <source>
        <dbReference type="ARBA" id="ARBA00022840"/>
    </source>
</evidence>
<keyword evidence="17" id="KW-1185">Reference proteome</keyword>
<dbReference type="EC" id="2.7.13.3" evidence="3"/>
<dbReference type="Pfam" id="PF02518">
    <property type="entry name" value="HATPase_c"/>
    <property type="match status" value="1"/>
</dbReference>
<evidence type="ECO:0000256" key="4">
    <source>
        <dbReference type="ARBA" id="ARBA00022475"/>
    </source>
</evidence>
<evidence type="ECO:0000256" key="5">
    <source>
        <dbReference type="ARBA" id="ARBA00022553"/>
    </source>
</evidence>
<dbReference type="Proteomes" id="UP000471152">
    <property type="component" value="Unassembled WGS sequence"/>
</dbReference>
<keyword evidence="5" id="KW-0597">Phosphoprotein</keyword>
<organism evidence="16 18">
    <name type="scientific">Modestobacter muralis</name>
    <dbReference type="NCBI Taxonomy" id="1608614"/>
    <lineage>
        <taxon>Bacteria</taxon>
        <taxon>Bacillati</taxon>
        <taxon>Actinomycetota</taxon>
        <taxon>Actinomycetes</taxon>
        <taxon>Geodermatophilales</taxon>
        <taxon>Geodermatophilaceae</taxon>
        <taxon>Modestobacter</taxon>
    </lineage>
</organism>
<keyword evidence="4" id="KW-1003">Cell membrane</keyword>
<reference evidence="15 17" key="1">
    <citation type="submission" date="2020-01" db="EMBL/GenBank/DDBJ databases">
        <title>the WGS Modestobacter muralis CPCC 204518.</title>
        <authorList>
            <person name="Jiang Z."/>
        </authorList>
    </citation>
    <scope>NUCLEOTIDE SEQUENCE [LARGE SCALE GENOMIC DNA]</scope>
    <source>
        <strain evidence="15 17">DSM 100205</strain>
    </source>
</reference>
<dbReference type="EMBL" id="JAAGWH010000012">
    <property type="protein sequence ID" value="NEK93277.1"/>
    <property type="molecule type" value="Genomic_DNA"/>
</dbReference>
<dbReference type="InterPro" id="IPR004358">
    <property type="entry name" value="Sig_transdc_His_kin-like_C"/>
</dbReference>
<dbReference type="SMART" id="SM00387">
    <property type="entry name" value="HATPase_c"/>
    <property type="match status" value="1"/>
</dbReference>
<keyword evidence="9" id="KW-0067">ATP-binding</keyword>
<dbReference type="EMBL" id="JAAGWB010000012">
    <property type="protein sequence ID" value="NEN50044.1"/>
    <property type="molecule type" value="Genomic_DNA"/>
</dbReference>
<dbReference type="InterPro" id="IPR036890">
    <property type="entry name" value="HATPase_C_sf"/>
</dbReference>
<comment type="subcellular location">
    <subcellularLocation>
        <location evidence="2">Cell membrane</location>
    </subcellularLocation>
</comment>
<feature type="domain" description="Histidine kinase" evidence="14">
    <location>
        <begin position="171"/>
        <end position="387"/>
    </location>
</feature>
<dbReference type="FunFam" id="3.30.565.10:FF:000006">
    <property type="entry name" value="Sensor histidine kinase WalK"/>
    <property type="match status" value="1"/>
</dbReference>
<evidence type="ECO:0000256" key="2">
    <source>
        <dbReference type="ARBA" id="ARBA00004236"/>
    </source>
</evidence>
<dbReference type="InterPro" id="IPR036097">
    <property type="entry name" value="HisK_dim/P_sf"/>
</dbReference>
<comment type="catalytic activity">
    <reaction evidence="1">
        <text>ATP + protein L-histidine = ADP + protein N-phospho-L-histidine.</text>
        <dbReference type="EC" id="2.7.13.3"/>
    </reaction>
</comment>
<dbReference type="CDD" id="cd00082">
    <property type="entry name" value="HisKA"/>
    <property type="match status" value="1"/>
</dbReference>
<dbReference type="SUPFAM" id="SSF55874">
    <property type="entry name" value="ATPase domain of HSP90 chaperone/DNA topoisomerase II/histidine kinase"/>
    <property type="match status" value="1"/>
</dbReference>
<accession>A0A6P0H767</accession>
<dbReference type="GO" id="GO:0004721">
    <property type="term" value="F:phosphoprotein phosphatase activity"/>
    <property type="evidence" value="ECO:0007669"/>
    <property type="project" value="TreeGrafter"/>
</dbReference>
<dbReference type="PANTHER" id="PTHR45453">
    <property type="entry name" value="PHOSPHATE REGULON SENSOR PROTEIN PHOR"/>
    <property type="match status" value="1"/>
</dbReference>
<dbReference type="PRINTS" id="PR00344">
    <property type="entry name" value="BCTRLSENSOR"/>
</dbReference>
<dbReference type="GO" id="GO:0005524">
    <property type="term" value="F:ATP binding"/>
    <property type="evidence" value="ECO:0007669"/>
    <property type="project" value="UniProtKB-KW"/>
</dbReference>
<keyword evidence="11" id="KW-0472">Membrane</keyword>
<evidence type="ECO:0000256" key="12">
    <source>
        <dbReference type="ARBA" id="ARBA00039401"/>
    </source>
</evidence>
<dbReference type="AlphaFoldDB" id="A0A6P0H767"/>
<dbReference type="Pfam" id="PF00512">
    <property type="entry name" value="HisKA"/>
    <property type="match status" value="1"/>
</dbReference>
<keyword evidence="7" id="KW-0547">Nucleotide-binding</keyword>
<dbReference type="SUPFAM" id="SSF47384">
    <property type="entry name" value="Homodimeric domain of signal transducing histidine kinase"/>
    <property type="match status" value="1"/>
</dbReference>
<dbReference type="SMART" id="SM00388">
    <property type="entry name" value="HisKA"/>
    <property type="match status" value="1"/>
</dbReference>
<dbReference type="FunFam" id="1.10.287.130:FF:000008">
    <property type="entry name" value="Two-component sensor histidine kinase"/>
    <property type="match status" value="1"/>
</dbReference>
<comment type="caution">
    <text evidence="16">The sequence shown here is derived from an EMBL/GenBank/DDBJ whole genome shotgun (WGS) entry which is preliminary data.</text>
</comment>
<evidence type="ECO:0000313" key="15">
    <source>
        <dbReference type="EMBL" id="NEK93277.1"/>
    </source>
</evidence>
<evidence type="ECO:0000256" key="10">
    <source>
        <dbReference type="ARBA" id="ARBA00023012"/>
    </source>
</evidence>
<evidence type="ECO:0000256" key="8">
    <source>
        <dbReference type="ARBA" id="ARBA00022777"/>
    </source>
</evidence>
<dbReference type="InterPro" id="IPR003661">
    <property type="entry name" value="HisK_dim/P_dom"/>
</dbReference>
<evidence type="ECO:0000313" key="16">
    <source>
        <dbReference type="EMBL" id="NEN50044.1"/>
    </source>
</evidence>
<dbReference type="GO" id="GO:0016036">
    <property type="term" value="P:cellular response to phosphate starvation"/>
    <property type="evidence" value="ECO:0007669"/>
    <property type="project" value="TreeGrafter"/>
</dbReference>
<evidence type="ECO:0000256" key="3">
    <source>
        <dbReference type="ARBA" id="ARBA00012438"/>
    </source>
</evidence>
<evidence type="ECO:0000313" key="17">
    <source>
        <dbReference type="Proteomes" id="UP000468828"/>
    </source>
</evidence>
<dbReference type="GO" id="GO:0005886">
    <property type="term" value="C:plasma membrane"/>
    <property type="evidence" value="ECO:0007669"/>
    <property type="project" value="UniProtKB-SubCell"/>
</dbReference>
<dbReference type="GO" id="GO:0000155">
    <property type="term" value="F:phosphorelay sensor kinase activity"/>
    <property type="evidence" value="ECO:0007669"/>
    <property type="project" value="InterPro"/>
</dbReference>
<sequence length="436" mass="45436">MDPLVALLVGLVLGLLLASVAVAVRSPRARQRREERAPGTAEDRSELRADEEGALSRRLVDLMDPAVIVLGADDAVLMANPSARALGILRGNRVLVPGLVEVARNVQLTGSRRADVALPGDLVGTGPRMVGVHGIRLGTGPVVQPGPVALVLQDVTEARRVEAVRRDFVANVGHELKTPVGALALLAEAVQGAADDPETVQRFAARMQHEAARLARLVRELIDLSRLQGAEPLPELVPVAVGTVVAEAVDRTRAAAAAKDIQLAVAAQPGLVVRGAEAQLATALTNLLANAVAYSPPDTTIAVGARARSGFAEIAVTDSGIGIPRSDRSRVFERFYRVDQSRASATGGTGLGLAIVKHVASNHGGSVTVWSEEGLGSTFTLRIPLDADAEEPHDQAAPERPPVPPLHPSRGFDATGADVPGDTDHGPAGAARRGRQ</sequence>
<evidence type="ECO:0000256" key="13">
    <source>
        <dbReference type="SAM" id="MobiDB-lite"/>
    </source>
</evidence>
<evidence type="ECO:0000259" key="14">
    <source>
        <dbReference type="PROSITE" id="PS50109"/>
    </source>
</evidence>
<keyword evidence="6" id="KW-0808">Transferase</keyword>
<feature type="region of interest" description="Disordered" evidence="13">
    <location>
        <begin position="28"/>
        <end position="49"/>
    </location>
</feature>
<dbReference type="InterPro" id="IPR005467">
    <property type="entry name" value="His_kinase_dom"/>
</dbReference>
<keyword evidence="8 16" id="KW-0418">Kinase</keyword>
<keyword evidence="10" id="KW-0902">Two-component regulatory system</keyword>
<protein>
    <recommendedName>
        <fullName evidence="12">Sensor-like histidine kinase SenX3</fullName>
        <ecNumber evidence="3">2.7.13.3</ecNumber>
    </recommendedName>
</protein>
<dbReference type="Gene3D" id="1.10.287.130">
    <property type="match status" value="1"/>
</dbReference>